<dbReference type="HAMAP" id="MF_00095">
    <property type="entry name" value="SfsA"/>
    <property type="match status" value="1"/>
</dbReference>
<sequence>MLFPSPLVRGTLLQRYKRFLADIRLDSGESITASVPNTGSMRGLTTPGSEAWLSISDSPTRKYAHTLQIVRADDTLVGINTGLPNKIAEEAILSGMIPQLSGFSTLKREQKYGQNSRIDLLLLGESGQQTYVEVKNVHFKRTGQLAEFPDSVTARGAKHLVELSEMVKAGHRGVMVFVIQRQDCDSLSICGDLDPVYAAAFANARQHGVEAYAIRCQISPESIIADQTVPVLTL</sequence>
<gene>
    <name evidence="1" type="primary">sfsA</name>
    <name evidence="4" type="ORF">DFR47_104383</name>
</gene>
<evidence type="ECO:0000259" key="3">
    <source>
        <dbReference type="Pfam" id="PF17746"/>
    </source>
</evidence>
<name>A0A366DY35_9HYPH</name>
<evidence type="ECO:0000313" key="4">
    <source>
        <dbReference type="EMBL" id="RBO95020.1"/>
    </source>
</evidence>
<dbReference type="OrthoDB" id="9802365at2"/>
<evidence type="ECO:0000259" key="2">
    <source>
        <dbReference type="Pfam" id="PF03749"/>
    </source>
</evidence>
<dbReference type="EMBL" id="QNRH01000004">
    <property type="protein sequence ID" value="RBO95020.1"/>
    <property type="molecule type" value="Genomic_DNA"/>
</dbReference>
<proteinExistence type="inferred from homology"/>
<dbReference type="Pfam" id="PF03749">
    <property type="entry name" value="SfsA"/>
    <property type="match status" value="1"/>
</dbReference>
<dbReference type="InterPro" id="IPR005224">
    <property type="entry name" value="SfsA"/>
</dbReference>
<comment type="caution">
    <text evidence="4">The sequence shown here is derived from an EMBL/GenBank/DDBJ whole genome shotgun (WGS) entry which is preliminary data.</text>
</comment>
<dbReference type="PANTHER" id="PTHR30545">
    <property type="entry name" value="SUGAR FERMENTATION STIMULATION PROTEIN A"/>
    <property type="match status" value="1"/>
</dbReference>
<dbReference type="Gene3D" id="3.40.1350.60">
    <property type="match status" value="1"/>
</dbReference>
<evidence type="ECO:0000313" key="5">
    <source>
        <dbReference type="Proteomes" id="UP000252893"/>
    </source>
</evidence>
<dbReference type="RefSeq" id="WP_113944862.1">
    <property type="nucleotide sequence ID" value="NZ_JBHEEG010000001.1"/>
</dbReference>
<reference evidence="4 5" key="1">
    <citation type="submission" date="2018-06" db="EMBL/GenBank/DDBJ databases">
        <title>Genomic Encyclopedia of Type Strains, Phase IV (KMG-IV): sequencing the most valuable type-strain genomes for metagenomic binning, comparative biology and taxonomic classification.</title>
        <authorList>
            <person name="Goeker M."/>
        </authorList>
    </citation>
    <scope>NUCLEOTIDE SEQUENCE [LARGE SCALE GENOMIC DNA]</scope>
    <source>
        <strain evidence="4 5">DSM 25619</strain>
    </source>
</reference>
<dbReference type="InterPro" id="IPR040452">
    <property type="entry name" value="SfsA_C"/>
</dbReference>
<organism evidence="4 5">
    <name type="scientific">Pseudochrobactrum asaccharolyticum</name>
    <dbReference type="NCBI Taxonomy" id="354351"/>
    <lineage>
        <taxon>Bacteria</taxon>
        <taxon>Pseudomonadati</taxon>
        <taxon>Pseudomonadota</taxon>
        <taxon>Alphaproteobacteria</taxon>
        <taxon>Hyphomicrobiales</taxon>
        <taxon>Brucellaceae</taxon>
        <taxon>Pseudochrobactrum</taxon>
    </lineage>
</organism>
<accession>A0A366DY35</accession>
<dbReference type="Gene3D" id="2.40.50.580">
    <property type="match status" value="1"/>
</dbReference>
<protein>
    <recommendedName>
        <fullName evidence="1">Sugar fermentation stimulation protein homolog</fullName>
    </recommendedName>
</protein>
<dbReference type="PANTHER" id="PTHR30545:SF2">
    <property type="entry name" value="SUGAR FERMENTATION STIMULATION PROTEIN A"/>
    <property type="match status" value="1"/>
</dbReference>
<keyword evidence="5" id="KW-1185">Reference proteome</keyword>
<comment type="similarity">
    <text evidence="1">Belongs to the SfsA family.</text>
</comment>
<feature type="domain" description="Sugar fermentation stimulation protein C-terminal" evidence="2">
    <location>
        <begin position="83"/>
        <end position="221"/>
    </location>
</feature>
<dbReference type="InterPro" id="IPR041465">
    <property type="entry name" value="SfsA_N"/>
</dbReference>
<dbReference type="AlphaFoldDB" id="A0A366DY35"/>
<dbReference type="CDD" id="cd22359">
    <property type="entry name" value="SfsA-like_bacterial"/>
    <property type="match status" value="1"/>
</dbReference>
<feature type="domain" description="SfsA N-terminal OB" evidence="3">
    <location>
        <begin position="13"/>
        <end position="79"/>
    </location>
</feature>
<dbReference type="Proteomes" id="UP000252893">
    <property type="component" value="Unassembled WGS sequence"/>
</dbReference>
<evidence type="ECO:0000256" key="1">
    <source>
        <dbReference type="HAMAP-Rule" id="MF_00095"/>
    </source>
</evidence>
<dbReference type="NCBIfam" id="TIGR00230">
    <property type="entry name" value="sfsA"/>
    <property type="match status" value="1"/>
</dbReference>
<dbReference type="Pfam" id="PF17746">
    <property type="entry name" value="SfsA_N"/>
    <property type="match status" value="1"/>
</dbReference>
<dbReference type="GO" id="GO:0003677">
    <property type="term" value="F:DNA binding"/>
    <property type="evidence" value="ECO:0007669"/>
    <property type="project" value="InterPro"/>
</dbReference>